<keyword evidence="3" id="KW-1185">Reference proteome</keyword>
<dbReference type="InterPro" id="IPR016181">
    <property type="entry name" value="Acyl_CoA_acyltransferase"/>
</dbReference>
<dbReference type="PANTHER" id="PTHR36174">
    <property type="entry name" value="LIPID II:GLYCINE GLYCYLTRANSFERASE"/>
    <property type="match status" value="1"/>
</dbReference>
<proteinExistence type="predicted"/>
<protein>
    <recommendedName>
        <fullName evidence="1">BioF2-like acetyltransferase domain-containing protein</fullName>
    </recommendedName>
</protein>
<reference evidence="2" key="1">
    <citation type="submission" date="2013-04" db="EMBL/GenBank/DDBJ databases">
        <title>The genome sequencing project of 58 acetic acid bacteria.</title>
        <authorList>
            <person name="Okamoto-Kainuma A."/>
            <person name="Ishikawa M."/>
            <person name="Umino S."/>
            <person name="Koizumi Y."/>
            <person name="Shiwa Y."/>
            <person name="Yoshikawa H."/>
            <person name="Matsutani M."/>
            <person name="Matsushita K."/>
        </authorList>
    </citation>
    <scope>NUCLEOTIDE SEQUENCE</scope>
    <source>
        <strain evidence="2">DSM 15669</strain>
    </source>
</reference>
<evidence type="ECO:0000259" key="1">
    <source>
        <dbReference type="Pfam" id="PF13480"/>
    </source>
</evidence>
<feature type="domain" description="BioF2-like acetyltransferase" evidence="1">
    <location>
        <begin position="145"/>
        <end position="241"/>
    </location>
</feature>
<sequence>MECSTGRKVSYINVEMGGKVVAVLPFLKKSRFGFSVIKMPKYTRTLGPYFDLPASKTFRRQQNIRHVVDEFTSRLPKTHGVRFFIDPENESAFAFKLAGFKVYQDFTFRVPRHKPLDEVWRDCDQKTRNLIRTAQKKLTIRYEGTVEAFIALSRREVRYNTHDFPLLRKLFNEAYKRGQAVALYASDGGRLVSAALLIWDDNVLYYWQSVRSMESRVAGKNMLLIWKAIEIAKKRNLTFDFDGFGSVRSAVMLASFGQKPVFQAEIVRETFIYQVERRINNFVRRYITKKSYKYDF</sequence>
<organism evidence="2 3">
    <name type="scientific">Saccharibacter floricola DSM 15669</name>
    <dbReference type="NCBI Taxonomy" id="1123227"/>
    <lineage>
        <taxon>Bacteria</taxon>
        <taxon>Pseudomonadati</taxon>
        <taxon>Pseudomonadota</taxon>
        <taxon>Alphaproteobacteria</taxon>
        <taxon>Acetobacterales</taxon>
        <taxon>Acetobacteraceae</taxon>
        <taxon>Saccharibacter</taxon>
    </lineage>
</organism>
<dbReference type="PANTHER" id="PTHR36174:SF1">
    <property type="entry name" value="LIPID II:GLYCINE GLYCYLTRANSFERASE"/>
    <property type="match status" value="1"/>
</dbReference>
<evidence type="ECO:0000313" key="2">
    <source>
        <dbReference type="EMBL" id="GBQ06282.1"/>
    </source>
</evidence>
<gene>
    <name evidence="2" type="ORF">AA15669_0865</name>
</gene>
<dbReference type="SUPFAM" id="SSF55729">
    <property type="entry name" value="Acyl-CoA N-acyltransferases (Nat)"/>
    <property type="match status" value="1"/>
</dbReference>
<dbReference type="Proteomes" id="UP001062901">
    <property type="component" value="Unassembled WGS sequence"/>
</dbReference>
<name>A0ABQ0NY27_9PROT</name>
<dbReference type="InterPro" id="IPR050644">
    <property type="entry name" value="PG_Glycine_Bridge_Synth"/>
</dbReference>
<comment type="caution">
    <text evidence="2">The sequence shown here is derived from an EMBL/GenBank/DDBJ whole genome shotgun (WGS) entry which is preliminary data.</text>
</comment>
<dbReference type="Gene3D" id="3.40.630.30">
    <property type="match status" value="1"/>
</dbReference>
<dbReference type="InterPro" id="IPR038740">
    <property type="entry name" value="BioF2-like_GNAT_dom"/>
</dbReference>
<evidence type="ECO:0000313" key="3">
    <source>
        <dbReference type="Proteomes" id="UP001062901"/>
    </source>
</evidence>
<dbReference type="EMBL" id="BAQD01000010">
    <property type="protein sequence ID" value="GBQ06282.1"/>
    <property type="molecule type" value="Genomic_DNA"/>
</dbReference>
<dbReference type="Pfam" id="PF13480">
    <property type="entry name" value="Acetyltransf_6"/>
    <property type="match status" value="1"/>
</dbReference>
<accession>A0ABQ0NY27</accession>